<comment type="caution">
    <text evidence="3">The sequence shown here is derived from an EMBL/GenBank/DDBJ whole genome shotgun (WGS) entry which is preliminary data.</text>
</comment>
<dbReference type="EMBL" id="CATOUU010000880">
    <property type="protein sequence ID" value="CAI9956925.1"/>
    <property type="molecule type" value="Genomic_DNA"/>
</dbReference>
<accession>A0AA86QDW2</accession>
<feature type="transmembrane region" description="Helical" evidence="1">
    <location>
        <begin position="252"/>
        <end position="272"/>
    </location>
</feature>
<keyword evidence="1" id="KW-1133">Transmembrane helix</keyword>
<evidence type="ECO:0000313" key="7">
    <source>
        <dbReference type="Proteomes" id="UP001642409"/>
    </source>
</evidence>
<dbReference type="EMBL" id="CAXDID020000101">
    <property type="protein sequence ID" value="CAL6026217.1"/>
    <property type="molecule type" value="Genomic_DNA"/>
</dbReference>
<keyword evidence="1" id="KW-0812">Transmembrane</keyword>
<dbReference type="Proteomes" id="UP001642409">
    <property type="component" value="Unassembled WGS sequence"/>
</dbReference>
<evidence type="ECO:0000313" key="3">
    <source>
        <dbReference type="EMBL" id="CAI9956925.1"/>
    </source>
</evidence>
<feature type="transmembrane region" description="Helical" evidence="1">
    <location>
        <begin position="226"/>
        <end position="245"/>
    </location>
</feature>
<dbReference type="EMBL" id="CATOUU010000880">
    <property type="protein sequence ID" value="CAI9956928.1"/>
    <property type="molecule type" value="Genomic_DNA"/>
</dbReference>
<keyword evidence="2" id="KW-0732">Signal</keyword>
<keyword evidence="1" id="KW-0472">Membrane</keyword>
<evidence type="ECO:0000313" key="6">
    <source>
        <dbReference type="EMBL" id="CAL6026223.1"/>
    </source>
</evidence>
<evidence type="ECO:0000313" key="4">
    <source>
        <dbReference type="EMBL" id="CAI9956928.1"/>
    </source>
</evidence>
<gene>
    <name evidence="5" type="ORF">HINF_LOCUS30740</name>
    <name evidence="6" type="ORF">HINF_LOCUS30743</name>
    <name evidence="3" type="ORF">HINF_LOCUS44570</name>
    <name evidence="4" type="ORF">HINF_LOCUS44573</name>
</gene>
<proteinExistence type="predicted"/>
<dbReference type="AlphaFoldDB" id="A0AA86QDW2"/>
<feature type="signal peptide" evidence="2">
    <location>
        <begin position="1"/>
        <end position="21"/>
    </location>
</feature>
<sequence length="304" mass="34462">MLGIQLFILVLFTNILKTTKCIINISHGHVAVFKHNSTPNEISLQRFQQRSRLRAVLASALTIEGAIQQSIPAFEIVKNPAQPLRAAVRLHSARFHLLHRYAGLLQVEDVEADGAEPEVHGRGQTFESAVQFCDYKNSRASNSELLTAEVSVLIAFVSSCRYGNFRTRAIQTIFKQFEVEFLEQSSVYRGCHFPSKIKQISNSDFRYNHSRMMRYEFKSPKQTATMVFYALLYIGLLFGAQFLMVQARVQKHYNVLAVIYSVPFVIMGASVASNQTGQKQNVSNKPRIPVFRAVLKSRELVRNS</sequence>
<protein>
    <submittedName>
        <fullName evidence="5">Hypothetical_protein</fullName>
    </submittedName>
</protein>
<dbReference type="EMBL" id="CAXDID020000101">
    <property type="protein sequence ID" value="CAL6026223.1"/>
    <property type="molecule type" value="Genomic_DNA"/>
</dbReference>
<name>A0AA86QDW2_9EUKA</name>
<evidence type="ECO:0000256" key="2">
    <source>
        <dbReference type="SAM" id="SignalP"/>
    </source>
</evidence>
<evidence type="ECO:0000313" key="5">
    <source>
        <dbReference type="EMBL" id="CAL6026217.1"/>
    </source>
</evidence>
<keyword evidence="7" id="KW-1185">Reference proteome</keyword>
<feature type="chain" id="PRO_5044705014" evidence="2">
    <location>
        <begin position="22"/>
        <end position="304"/>
    </location>
</feature>
<evidence type="ECO:0000256" key="1">
    <source>
        <dbReference type="SAM" id="Phobius"/>
    </source>
</evidence>
<reference evidence="5 7" key="2">
    <citation type="submission" date="2024-07" db="EMBL/GenBank/DDBJ databases">
        <authorList>
            <person name="Akdeniz Z."/>
        </authorList>
    </citation>
    <scope>NUCLEOTIDE SEQUENCE [LARGE SCALE GENOMIC DNA]</scope>
</reference>
<organism evidence="3">
    <name type="scientific">Hexamita inflata</name>
    <dbReference type="NCBI Taxonomy" id="28002"/>
    <lineage>
        <taxon>Eukaryota</taxon>
        <taxon>Metamonada</taxon>
        <taxon>Diplomonadida</taxon>
        <taxon>Hexamitidae</taxon>
        <taxon>Hexamitinae</taxon>
        <taxon>Hexamita</taxon>
    </lineage>
</organism>
<reference evidence="3" key="1">
    <citation type="submission" date="2023-06" db="EMBL/GenBank/DDBJ databases">
        <authorList>
            <person name="Kurt Z."/>
        </authorList>
    </citation>
    <scope>NUCLEOTIDE SEQUENCE</scope>
</reference>